<protein>
    <submittedName>
        <fullName evidence="2">Uncharacterized protein</fullName>
    </submittedName>
</protein>
<evidence type="ECO:0000313" key="2">
    <source>
        <dbReference type="EMBL" id="KAI1717287.1"/>
    </source>
</evidence>
<dbReference type="Proteomes" id="UP001201812">
    <property type="component" value="Unassembled WGS sequence"/>
</dbReference>
<dbReference type="InterPro" id="IPR036186">
    <property type="entry name" value="Serpin_sf"/>
</dbReference>
<keyword evidence="3" id="KW-1185">Reference proteome</keyword>
<feature type="compositionally biased region" description="Basic and acidic residues" evidence="1">
    <location>
        <begin position="21"/>
        <end position="33"/>
    </location>
</feature>
<dbReference type="Gene3D" id="6.20.40.10">
    <property type="match status" value="1"/>
</dbReference>
<organism evidence="2 3">
    <name type="scientific">Ditylenchus destructor</name>
    <dbReference type="NCBI Taxonomy" id="166010"/>
    <lineage>
        <taxon>Eukaryota</taxon>
        <taxon>Metazoa</taxon>
        <taxon>Ecdysozoa</taxon>
        <taxon>Nematoda</taxon>
        <taxon>Chromadorea</taxon>
        <taxon>Rhabditida</taxon>
        <taxon>Tylenchina</taxon>
        <taxon>Tylenchomorpha</taxon>
        <taxon>Sphaerularioidea</taxon>
        <taxon>Anguinidae</taxon>
        <taxon>Anguininae</taxon>
        <taxon>Ditylenchus</taxon>
    </lineage>
</organism>
<evidence type="ECO:0000313" key="3">
    <source>
        <dbReference type="Proteomes" id="UP001201812"/>
    </source>
</evidence>
<reference evidence="2" key="1">
    <citation type="submission" date="2022-01" db="EMBL/GenBank/DDBJ databases">
        <title>Genome Sequence Resource for Two Populations of Ditylenchus destructor, the Migratory Endoparasitic Phytonematode.</title>
        <authorList>
            <person name="Zhang H."/>
            <person name="Lin R."/>
            <person name="Xie B."/>
        </authorList>
    </citation>
    <scope>NUCLEOTIDE SEQUENCE</scope>
    <source>
        <strain evidence="2">BazhouSP</strain>
    </source>
</reference>
<gene>
    <name evidence="2" type="ORF">DdX_07027</name>
</gene>
<name>A0AAD4R8K4_9BILA</name>
<accession>A0AAD4R8K4</accession>
<proteinExistence type="predicted"/>
<dbReference type="SUPFAM" id="SSF56574">
    <property type="entry name" value="Serpins"/>
    <property type="match status" value="1"/>
</dbReference>
<dbReference type="EMBL" id="JAKKPZ010000009">
    <property type="protein sequence ID" value="KAI1717287.1"/>
    <property type="molecule type" value="Genomic_DNA"/>
</dbReference>
<comment type="caution">
    <text evidence="2">The sequence shown here is derived from an EMBL/GenBank/DDBJ whole genome shotgun (WGS) entry which is preliminary data.</text>
</comment>
<sequence>MDGKQTTDKAQNSATAISMEPHMDKTDGSKDNNRKTGILDVEVKTVFQQLPELEILHDANRVYYDHSIELLKTYKEKVTRLYGIDCFDSLDFSDSHGNAGFSRASNTDLQPGSFIHKTFIKTNELGTEASATTMGLMIDQQHVLFIGTVMDVDEGNEEELNARKKRINDARWKLREV</sequence>
<dbReference type="AlphaFoldDB" id="A0AAD4R8K4"/>
<feature type="region of interest" description="Disordered" evidence="1">
    <location>
        <begin position="1"/>
        <end position="33"/>
    </location>
</feature>
<evidence type="ECO:0000256" key="1">
    <source>
        <dbReference type="SAM" id="MobiDB-lite"/>
    </source>
</evidence>